<keyword evidence="1" id="KW-1133">Transmembrane helix</keyword>
<feature type="transmembrane region" description="Helical" evidence="1">
    <location>
        <begin position="317"/>
        <end position="333"/>
    </location>
</feature>
<dbReference type="EMBL" id="MT631549">
    <property type="protein sequence ID" value="QNO53735.1"/>
    <property type="molecule type" value="Genomic_DNA"/>
</dbReference>
<feature type="transmembrane region" description="Helical" evidence="1">
    <location>
        <begin position="262"/>
        <end position="285"/>
    </location>
</feature>
<feature type="transmembrane region" description="Helical" evidence="1">
    <location>
        <begin position="178"/>
        <end position="201"/>
    </location>
</feature>
<feature type="transmembrane region" description="Helical" evidence="1">
    <location>
        <begin position="28"/>
        <end position="46"/>
    </location>
</feature>
<accession>A0A7G9Z0F1</accession>
<evidence type="ECO:0000313" key="2">
    <source>
        <dbReference type="EMBL" id="QNO53735.1"/>
    </source>
</evidence>
<feature type="transmembrane region" description="Helical" evidence="1">
    <location>
        <begin position="58"/>
        <end position="81"/>
    </location>
</feature>
<protein>
    <recommendedName>
        <fullName evidence="3">Glycosyltransferase RgtA/B/C/D-like domain-containing protein</fullName>
    </recommendedName>
</protein>
<keyword evidence="1" id="KW-0812">Transmembrane</keyword>
<dbReference type="AlphaFoldDB" id="A0A7G9Z0F1"/>
<proteinExistence type="predicted"/>
<reference evidence="2" key="1">
    <citation type="submission" date="2020-06" db="EMBL/GenBank/DDBJ databases">
        <title>Unique genomic features of the anaerobic methanotrophic archaea.</title>
        <authorList>
            <person name="Chadwick G.L."/>
            <person name="Skennerton C.T."/>
            <person name="Laso-Perez R."/>
            <person name="Leu A.O."/>
            <person name="Speth D.R."/>
            <person name="Yu H."/>
            <person name="Morgan-Lang C."/>
            <person name="Hatzenpichler R."/>
            <person name="Goudeau D."/>
            <person name="Malmstrom R."/>
            <person name="Brazelton W.J."/>
            <person name="Woyke T."/>
            <person name="Hallam S.J."/>
            <person name="Tyson G.W."/>
            <person name="Wegener G."/>
            <person name="Boetius A."/>
            <person name="Orphan V."/>
        </authorList>
    </citation>
    <scope>NUCLEOTIDE SEQUENCE</scope>
</reference>
<feature type="transmembrane region" description="Helical" evidence="1">
    <location>
        <begin position="292"/>
        <end position="311"/>
    </location>
</feature>
<organism evidence="2">
    <name type="scientific">Candidatus Methanophagaceae archaeon ANME-1 ERB6</name>
    <dbReference type="NCBI Taxonomy" id="2759912"/>
    <lineage>
        <taxon>Archaea</taxon>
        <taxon>Methanobacteriati</taxon>
        <taxon>Methanobacteriota</taxon>
        <taxon>Stenosarchaea group</taxon>
        <taxon>Methanomicrobia</taxon>
        <taxon>Candidatus Methanophagales</taxon>
        <taxon>Candidatus Methanophagaceae</taxon>
    </lineage>
</organism>
<evidence type="ECO:0008006" key="3">
    <source>
        <dbReference type="Google" id="ProtNLM"/>
    </source>
</evidence>
<feature type="transmembrane region" description="Helical" evidence="1">
    <location>
        <begin position="133"/>
        <end position="166"/>
    </location>
</feature>
<sequence length="432" mass="49675">MFDRLNALAWSMTKNHKLNRVLNYKKEIGLYFLTRIALIWVLITYFKSTAFLDDIHMLYYGGTHPLCLITGSLAGISGTYAPLELLIYAPFTAICNSLNGVRLATFTFEFLTLLMMILIGNKIIKEDTLHKIVLIYILIPLSWVESIVWAQDEILAALFLLVVLYFKLRDKEDLAALSLGLTCVCSKIIPLIIFVPLLLTANNKKKTFLLTILPILAVYLPVNYNYRLLGIGSPFLAQIRLNMPVGSLSIPYLFKLLTDYPIQWSLLSFILVSASLLIYYAYLFYKYQKKDIPNFIDMSIVSFLVCFVFFWQTQPAYYIYILPILLLRLAMLDKINIKETLLLLILSISSITWKVLHLLSCIYQDSSIVAGYAAPNRFLEFHNNLIGNQFFKLEEIIFLVITLVIVIRYLIFFLKGHRSLKRGCINEQSSMP</sequence>
<feature type="transmembrane region" description="Helical" evidence="1">
    <location>
        <begin position="396"/>
        <end position="414"/>
    </location>
</feature>
<name>A0A7G9Z0F1_9EURY</name>
<feature type="transmembrane region" description="Helical" evidence="1">
    <location>
        <begin position="208"/>
        <end position="226"/>
    </location>
</feature>
<feature type="transmembrane region" description="Helical" evidence="1">
    <location>
        <begin position="340"/>
        <end position="359"/>
    </location>
</feature>
<gene>
    <name evidence="2" type="ORF">ONPGGGGH_00034</name>
</gene>
<keyword evidence="1" id="KW-0472">Membrane</keyword>
<evidence type="ECO:0000256" key="1">
    <source>
        <dbReference type="SAM" id="Phobius"/>
    </source>
</evidence>
<feature type="transmembrane region" description="Helical" evidence="1">
    <location>
        <begin position="101"/>
        <end position="121"/>
    </location>
</feature>